<comment type="caution">
    <text evidence="1">The sequence shown here is derived from an EMBL/GenBank/DDBJ whole genome shotgun (WGS) entry which is preliminary data.</text>
</comment>
<organism evidence="1">
    <name type="scientific">marine sediment metagenome</name>
    <dbReference type="NCBI Taxonomy" id="412755"/>
    <lineage>
        <taxon>unclassified sequences</taxon>
        <taxon>metagenomes</taxon>
        <taxon>ecological metagenomes</taxon>
    </lineage>
</organism>
<accession>A0A0F9N8H2</accession>
<sequence>MASPLLILAGLGAAAAVISASTKVPSRNQMILAAAKGIKLHKPQTATGAEYIPDVEIPLTQLAAYVAGASWFTPGGKSDVQSILDLGGTTGERQKATAQEALFEQLWRVVSLGVDRAGVYMGFLDFGELPECEAAGVLIGSPAGQVLLYNDPCNGALFVNGVLSAQATDDRQLARSMPPLNDKYTGWYQASTRGFFQPTTIIKLALAWELSENGPSGTSQATRVSRLIARAQQVIYTPKCDYLSSATLHGEPVRNMIKPGVPANVTWAAFGSQSGCQAVQSTQMAMLTKRLKMWRTEWGYTGAMASYGDASPEALDALVINLSLFIFGLAKAKKTIYLRGPIPSPSVNWLKVFGFLAGAVFFTFTGNLYGLFEHSLDAADSADSFQKPTEIKFDFAAAAYIATGGT</sequence>
<dbReference type="EMBL" id="LAZR01003674">
    <property type="protein sequence ID" value="KKN15815.1"/>
    <property type="molecule type" value="Genomic_DNA"/>
</dbReference>
<proteinExistence type="predicted"/>
<protein>
    <submittedName>
        <fullName evidence="1">Uncharacterized protein</fullName>
    </submittedName>
</protein>
<reference evidence="1" key="1">
    <citation type="journal article" date="2015" name="Nature">
        <title>Complex archaea that bridge the gap between prokaryotes and eukaryotes.</title>
        <authorList>
            <person name="Spang A."/>
            <person name="Saw J.H."/>
            <person name="Jorgensen S.L."/>
            <person name="Zaremba-Niedzwiedzka K."/>
            <person name="Martijn J."/>
            <person name="Lind A.E."/>
            <person name="van Eijk R."/>
            <person name="Schleper C."/>
            <person name="Guy L."/>
            <person name="Ettema T.J."/>
        </authorList>
    </citation>
    <scope>NUCLEOTIDE SEQUENCE</scope>
</reference>
<name>A0A0F9N8H2_9ZZZZ</name>
<dbReference type="AlphaFoldDB" id="A0A0F9N8H2"/>
<evidence type="ECO:0000313" key="1">
    <source>
        <dbReference type="EMBL" id="KKN15815.1"/>
    </source>
</evidence>
<gene>
    <name evidence="1" type="ORF">LCGC14_0982070</name>
</gene>